<sequence>MYPWYAKLAQASEPAEWEDVPLLTAERLNDYYNRGDGANDPEWNVYRTSGTSGGRRKAIYYDAIDETFYVMQKVALFGKLLAGTDGIERVLSDMGTGHAEATAKHIFEQLGYECESVPFGLPAAVHLVRIQQFQPDVLYTMPSLLDGLFRAAPVQFAWGLKKIILVGEPAPPEWRRRVAERLGIAASDIIDTYGSIEIGTIAYYDAAMDRYVLLEGLLAEGVSPGEIGLPDIGLPEGEQVLALTSFQRRRFPALRYVTYDVVRDLRTEVSENGETLITFEAIVKRIGPELKHGEKISVYDVENAVFKHIGQAEVRVQVSGNRLQVQIATVDEVDEETAAAVRAELQGAIPEIGAMIRGGLLEEMKVEFIPAGSEAGWGGVPAAEQRILVTTPAPVPVKRKKLYLSDESDKGKGNRIDRSGSQ</sequence>
<keyword evidence="3" id="KW-1185">Reference proteome</keyword>
<comment type="caution">
    <text evidence="2">The sequence shown here is derived from an EMBL/GenBank/DDBJ whole genome shotgun (WGS) entry which is preliminary data.</text>
</comment>
<dbReference type="EMBL" id="BMHY01000002">
    <property type="protein sequence ID" value="GGG62789.1"/>
    <property type="molecule type" value="Genomic_DNA"/>
</dbReference>
<evidence type="ECO:0000256" key="1">
    <source>
        <dbReference type="SAM" id="MobiDB-lite"/>
    </source>
</evidence>
<dbReference type="SUPFAM" id="SSF56801">
    <property type="entry name" value="Acetyl-CoA synthetase-like"/>
    <property type="match status" value="1"/>
</dbReference>
<proteinExistence type="predicted"/>
<evidence type="ECO:0000313" key="2">
    <source>
        <dbReference type="EMBL" id="GGG62789.1"/>
    </source>
</evidence>
<dbReference type="PANTHER" id="PTHR43845:SF1">
    <property type="entry name" value="BLR5969 PROTEIN"/>
    <property type="match status" value="1"/>
</dbReference>
<name>A0A917GZ62_9BACL</name>
<feature type="compositionally biased region" description="Basic and acidic residues" evidence="1">
    <location>
        <begin position="403"/>
        <end position="422"/>
    </location>
</feature>
<reference evidence="2 3" key="1">
    <citation type="journal article" date="2014" name="Int. J. Syst. Evol. Microbiol.">
        <title>Complete genome sequence of Corynebacterium casei LMG S-19264T (=DSM 44701T), isolated from a smear-ripened cheese.</title>
        <authorList>
            <consortium name="US DOE Joint Genome Institute (JGI-PGF)"/>
            <person name="Walter F."/>
            <person name="Albersmeier A."/>
            <person name="Kalinowski J."/>
            <person name="Ruckert C."/>
        </authorList>
    </citation>
    <scope>NUCLEOTIDE SEQUENCE [LARGE SCALE GENOMIC DNA]</scope>
    <source>
        <strain evidence="2 3">CGMCC 1.15286</strain>
    </source>
</reference>
<gene>
    <name evidence="2" type="ORF">GCM10010918_15720</name>
</gene>
<organism evidence="2 3">
    <name type="scientific">Paenibacillus radicis</name>
    <name type="common">ex Gao et al. 2016</name>
    <dbReference type="NCBI Taxonomy" id="1737354"/>
    <lineage>
        <taxon>Bacteria</taxon>
        <taxon>Bacillati</taxon>
        <taxon>Bacillota</taxon>
        <taxon>Bacilli</taxon>
        <taxon>Bacillales</taxon>
        <taxon>Paenibacillaceae</taxon>
        <taxon>Paenibacillus</taxon>
    </lineage>
</organism>
<dbReference type="Proteomes" id="UP000600247">
    <property type="component" value="Unassembled WGS sequence"/>
</dbReference>
<dbReference type="InterPro" id="IPR042099">
    <property type="entry name" value="ANL_N_sf"/>
</dbReference>
<dbReference type="PANTHER" id="PTHR43845">
    <property type="entry name" value="BLR5969 PROTEIN"/>
    <property type="match status" value="1"/>
</dbReference>
<evidence type="ECO:0008006" key="4">
    <source>
        <dbReference type="Google" id="ProtNLM"/>
    </source>
</evidence>
<dbReference type="Gene3D" id="3.40.50.12780">
    <property type="entry name" value="N-terminal domain of ligase-like"/>
    <property type="match status" value="1"/>
</dbReference>
<dbReference type="AlphaFoldDB" id="A0A917GZ62"/>
<feature type="region of interest" description="Disordered" evidence="1">
    <location>
        <begin position="400"/>
        <end position="422"/>
    </location>
</feature>
<accession>A0A917GZ62</accession>
<evidence type="ECO:0000313" key="3">
    <source>
        <dbReference type="Proteomes" id="UP000600247"/>
    </source>
</evidence>
<protein>
    <recommendedName>
        <fullName evidence="4">CoF synthetase</fullName>
    </recommendedName>
</protein>